<dbReference type="EMBL" id="CP020771">
    <property type="protein sequence ID" value="ARI80612.1"/>
    <property type="molecule type" value="Genomic_DNA"/>
</dbReference>
<name>A0AB33BVZ6_MICA7</name>
<reference evidence="1 2" key="1">
    <citation type="journal article" date="2018" name="Harmful Algae">
        <title>The highly heterogeneous methylated genomes and diverse restriction-modification systems of bloom-forming Microcystis.</title>
        <authorList>
            <person name="Zhao L."/>
            <person name="Song Y."/>
            <person name="Li L."/>
            <person name="Gan N."/>
            <person name="Brand J.J."/>
            <person name="Song L."/>
        </authorList>
    </citation>
    <scope>NUCLEOTIDE SEQUENCE [LARGE SCALE GENOMIC DNA]</scope>
    <source>
        <strain evidence="1 2">PCC 7806SL</strain>
    </source>
</reference>
<proteinExistence type="predicted"/>
<keyword evidence="2" id="KW-1185">Reference proteome</keyword>
<dbReference type="Proteomes" id="UP000192439">
    <property type="component" value="Chromosome"/>
</dbReference>
<sequence>MTLVANADRPRIRTIGAKFTPPRAGTVVDNQKTVAKTSES</sequence>
<gene>
    <name evidence="1" type="ORF">BH695_1331</name>
</gene>
<evidence type="ECO:0000313" key="1">
    <source>
        <dbReference type="EMBL" id="ARI80612.1"/>
    </source>
</evidence>
<protein>
    <submittedName>
        <fullName evidence="1">Uncharacterized protein</fullName>
    </submittedName>
</protein>
<organism evidence="1 2">
    <name type="scientific">Microcystis aeruginosa PCC 7806SL</name>
    <dbReference type="NCBI Taxonomy" id="1903187"/>
    <lineage>
        <taxon>Bacteria</taxon>
        <taxon>Bacillati</taxon>
        <taxon>Cyanobacteriota</taxon>
        <taxon>Cyanophyceae</taxon>
        <taxon>Oscillatoriophycideae</taxon>
        <taxon>Chroococcales</taxon>
        <taxon>Microcystaceae</taxon>
        <taxon>Microcystis</taxon>
    </lineage>
</organism>
<dbReference type="AlphaFoldDB" id="A0AB33BVZ6"/>
<accession>A0AB33BVZ6</accession>
<evidence type="ECO:0000313" key="2">
    <source>
        <dbReference type="Proteomes" id="UP000192439"/>
    </source>
</evidence>